<evidence type="ECO:0000313" key="2">
    <source>
        <dbReference type="EMBL" id="SNS25894.1"/>
    </source>
</evidence>
<keyword evidence="3" id="KW-1185">Reference proteome</keyword>
<keyword evidence="1" id="KW-0812">Transmembrane</keyword>
<feature type="transmembrane region" description="Helical" evidence="1">
    <location>
        <begin position="20"/>
        <end position="38"/>
    </location>
</feature>
<protein>
    <submittedName>
        <fullName evidence="2">Uncharacterized protein</fullName>
    </submittedName>
</protein>
<sequence length="39" mass="3921">MSLLGTAKAHGSITLPGTLVVTVTALVLTATVIIVVLVF</sequence>
<evidence type="ECO:0000256" key="1">
    <source>
        <dbReference type="SAM" id="Phobius"/>
    </source>
</evidence>
<proteinExistence type="predicted"/>
<accession>A0A239D252</accession>
<dbReference type="Proteomes" id="UP000198356">
    <property type="component" value="Unassembled WGS sequence"/>
</dbReference>
<name>A0A239D252_9BACT</name>
<dbReference type="AlphaFoldDB" id="A0A239D252"/>
<organism evidence="2 3">
    <name type="scientific">Granulicella rosea</name>
    <dbReference type="NCBI Taxonomy" id="474952"/>
    <lineage>
        <taxon>Bacteria</taxon>
        <taxon>Pseudomonadati</taxon>
        <taxon>Acidobacteriota</taxon>
        <taxon>Terriglobia</taxon>
        <taxon>Terriglobales</taxon>
        <taxon>Acidobacteriaceae</taxon>
        <taxon>Granulicella</taxon>
    </lineage>
</organism>
<reference evidence="2 3" key="1">
    <citation type="submission" date="2017-06" db="EMBL/GenBank/DDBJ databases">
        <authorList>
            <person name="Kim H.J."/>
            <person name="Triplett B.A."/>
        </authorList>
    </citation>
    <scope>NUCLEOTIDE SEQUENCE [LARGE SCALE GENOMIC DNA]</scope>
    <source>
        <strain evidence="2 3">DSM 18704</strain>
    </source>
</reference>
<evidence type="ECO:0000313" key="3">
    <source>
        <dbReference type="Proteomes" id="UP000198356"/>
    </source>
</evidence>
<keyword evidence="1" id="KW-0472">Membrane</keyword>
<keyword evidence="1" id="KW-1133">Transmembrane helix</keyword>
<dbReference type="EMBL" id="FZOU01000001">
    <property type="protein sequence ID" value="SNS25894.1"/>
    <property type="molecule type" value="Genomic_DNA"/>
</dbReference>
<gene>
    <name evidence="2" type="ORF">SAMN05421770_101224</name>
</gene>